<proteinExistence type="predicted"/>
<evidence type="ECO:0000313" key="3">
    <source>
        <dbReference type="EMBL" id="VDM87317.1"/>
    </source>
</evidence>
<dbReference type="InterPro" id="IPR029058">
    <property type="entry name" value="AB_hydrolase_fold"/>
</dbReference>
<protein>
    <submittedName>
        <fullName evidence="3">Esterase, PHB depolymerase family</fullName>
    </submittedName>
</protein>
<evidence type="ECO:0000313" key="4">
    <source>
        <dbReference type="Proteomes" id="UP000269998"/>
    </source>
</evidence>
<dbReference type="OrthoDB" id="9767239at2"/>
<sequence length="281" mass="29420" precursor="true">MVHRVVTVLGVVLVLVGCAHRAPPPGGFGTGITFHTINVGGVDRTYRLFRPAGLPRSAPLVVMLHGGFGSAKQAERSYDWDELADSEKFVVAYPNGLNRAWNANGGGCCGRSARDGVDDVAFISAAVDEIGRNVGVDPKRVYATGMSNGAIMSYTLACNTGSFAAIGPVSGTQLDPCQSPHPVSVMHVHGTGDPLVRYSGGPGAGIASRIDGPSVQDLNAFWRNVDQCAAPTVTTSGLVTISTAGCANNRSVVLVTVDDGGHEWPTMATEMLWEFFAAHPR</sequence>
<organism evidence="3 4">
    <name type="scientific">Mycobacterium basiliense</name>
    <dbReference type="NCBI Taxonomy" id="2094119"/>
    <lineage>
        <taxon>Bacteria</taxon>
        <taxon>Bacillati</taxon>
        <taxon>Actinomycetota</taxon>
        <taxon>Actinomycetes</taxon>
        <taxon>Mycobacteriales</taxon>
        <taxon>Mycobacteriaceae</taxon>
        <taxon>Mycobacterium</taxon>
    </lineage>
</organism>
<dbReference type="RefSeq" id="WP_158015490.1">
    <property type="nucleotide sequence ID" value="NZ_CBCSKE010000004.1"/>
</dbReference>
<dbReference type="AlphaFoldDB" id="A0A3S4BTH6"/>
<dbReference type="Gene3D" id="3.40.50.1820">
    <property type="entry name" value="alpha/beta hydrolase"/>
    <property type="match status" value="1"/>
</dbReference>
<keyword evidence="1" id="KW-0732">Signal</keyword>
<dbReference type="SUPFAM" id="SSF53474">
    <property type="entry name" value="alpha/beta-Hydrolases"/>
    <property type="match status" value="1"/>
</dbReference>
<evidence type="ECO:0000256" key="1">
    <source>
        <dbReference type="ARBA" id="ARBA00022729"/>
    </source>
</evidence>
<keyword evidence="4" id="KW-1185">Reference proteome</keyword>
<dbReference type="PANTHER" id="PTHR43037">
    <property type="entry name" value="UNNAMED PRODUCT-RELATED"/>
    <property type="match status" value="1"/>
</dbReference>
<dbReference type="KEGG" id="mbai:MB901379_00856"/>
<reference evidence="4" key="1">
    <citation type="submission" date="2018-02" db="EMBL/GenBank/DDBJ databases">
        <authorList>
            <person name="Seth-Smith MB H."/>
            <person name="Seth-Smith H."/>
        </authorList>
    </citation>
    <scope>NUCLEOTIDE SEQUENCE [LARGE SCALE GENOMIC DNA]</scope>
</reference>
<dbReference type="InterPro" id="IPR010126">
    <property type="entry name" value="Esterase_phb"/>
</dbReference>
<dbReference type="GO" id="GO:0016787">
    <property type="term" value="F:hydrolase activity"/>
    <property type="evidence" value="ECO:0007669"/>
    <property type="project" value="UniProtKB-KW"/>
</dbReference>
<dbReference type="Pfam" id="PF10503">
    <property type="entry name" value="Esterase_PHB"/>
    <property type="match status" value="1"/>
</dbReference>
<evidence type="ECO:0000256" key="2">
    <source>
        <dbReference type="ARBA" id="ARBA00022801"/>
    </source>
</evidence>
<dbReference type="InterPro" id="IPR050955">
    <property type="entry name" value="Plant_Biomass_Hydrol_Est"/>
</dbReference>
<dbReference type="Proteomes" id="UP000269998">
    <property type="component" value="Chromosome"/>
</dbReference>
<keyword evidence="2" id="KW-0378">Hydrolase</keyword>
<dbReference type="PROSITE" id="PS51257">
    <property type="entry name" value="PROKAR_LIPOPROTEIN"/>
    <property type="match status" value="1"/>
</dbReference>
<gene>
    <name evidence="3" type="ORF">MB901379_00856</name>
</gene>
<dbReference type="EMBL" id="LR130759">
    <property type="protein sequence ID" value="VDM87317.1"/>
    <property type="molecule type" value="Genomic_DNA"/>
</dbReference>
<dbReference type="GO" id="GO:0005576">
    <property type="term" value="C:extracellular region"/>
    <property type="evidence" value="ECO:0007669"/>
    <property type="project" value="InterPro"/>
</dbReference>
<name>A0A3S4BTH6_9MYCO</name>
<accession>A0A3S4BTH6</accession>
<dbReference type="PANTHER" id="PTHR43037:SF1">
    <property type="entry name" value="BLL1128 PROTEIN"/>
    <property type="match status" value="1"/>
</dbReference>